<proteinExistence type="predicted"/>
<feature type="region of interest" description="Disordered" evidence="1">
    <location>
        <begin position="33"/>
        <end position="66"/>
    </location>
</feature>
<protein>
    <submittedName>
        <fullName evidence="2">Uncharacterized protein</fullName>
    </submittedName>
</protein>
<gene>
    <name evidence="2" type="ORF">O9H85_29550</name>
</gene>
<comment type="caution">
    <text evidence="2">The sequence shown here is derived from an EMBL/GenBank/DDBJ whole genome shotgun (WGS) entry which is preliminary data.</text>
</comment>
<accession>A0ABT4QHX5</accession>
<evidence type="ECO:0000313" key="2">
    <source>
        <dbReference type="EMBL" id="MCZ8516459.1"/>
    </source>
</evidence>
<sequence length="66" mass="7085">MEKTIPLDVVHALRQLGINPDKALAFMSLEAEKGPQPELDIQSGTPSSENWSNGMPLPASPQSSKV</sequence>
<organism evidence="2 3">
    <name type="scientific">Paenibacillus gyeongsangnamensis</name>
    <dbReference type="NCBI Taxonomy" id="3388067"/>
    <lineage>
        <taxon>Bacteria</taxon>
        <taxon>Bacillati</taxon>
        <taxon>Bacillota</taxon>
        <taxon>Bacilli</taxon>
        <taxon>Bacillales</taxon>
        <taxon>Paenibacillaceae</taxon>
        <taxon>Paenibacillus</taxon>
    </lineage>
</organism>
<evidence type="ECO:0000313" key="3">
    <source>
        <dbReference type="Proteomes" id="UP001527882"/>
    </source>
</evidence>
<dbReference type="EMBL" id="JAQAGZ010000024">
    <property type="protein sequence ID" value="MCZ8516459.1"/>
    <property type="molecule type" value="Genomic_DNA"/>
</dbReference>
<keyword evidence="3" id="KW-1185">Reference proteome</keyword>
<reference evidence="2 3" key="1">
    <citation type="submission" date="2022-12" db="EMBL/GenBank/DDBJ databases">
        <title>Draft genome sequence of Paenibacillus sp. dW9.</title>
        <authorList>
            <person name="Choi E.-W."/>
            <person name="Kim D.-U."/>
        </authorList>
    </citation>
    <scope>NUCLEOTIDE SEQUENCE [LARGE SCALE GENOMIC DNA]</scope>
    <source>
        <strain evidence="3">dW9</strain>
    </source>
</reference>
<evidence type="ECO:0000256" key="1">
    <source>
        <dbReference type="SAM" id="MobiDB-lite"/>
    </source>
</evidence>
<name>A0ABT4QHX5_9BACL</name>
<dbReference type="Proteomes" id="UP001527882">
    <property type="component" value="Unassembled WGS sequence"/>
</dbReference>
<dbReference type="RefSeq" id="WP_269884996.1">
    <property type="nucleotide sequence ID" value="NZ_JAQAGZ010000024.1"/>
</dbReference>
<feature type="compositionally biased region" description="Polar residues" evidence="1">
    <location>
        <begin position="42"/>
        <end position="53"/>
    </location>
</feature>